<evidence type="ECO:0000256" key="7">
    <source>
        <dbReference type="ARBA" id="ARBA00023065"/>
    </source>
</evidence>
<dbReference type="VEuPathDB" id="FungiDB:BO82DRAFT_359283"/>
<organism evidence="13 14">
    <name type="scientific">Aspergillus uvarum CBS 121591</name>
    <dbReference type="NCBI Taxonomy" id="1448315"/>
    <lineage>
        <taxon>Eukaryota</taxon>
        <taxon>Fungi</taxon>
        <taxon>Dikarya</taxon>
        <taxon>Ascomycota</taxon>
        <taxon>Pezizomycotina</taxon>
        <taxon>Eurotiomycetes</taxon>
        <taxon>Eurotiomycetidae</taxon>
        <taxon>Eurotiales</taxon>
        <taxon>Aspergillaceae</taxon>
        <taxon>Aspergillus</taxon>
        <taxon>Aspergillus subgen. Circumdati</taxon>
    </lineage>
</organism>
<feature type="region of interest" description="Disordered" evidence="9">
    <location>
        <begin position="686"/>
        <end position="710"/>
    </location>
</feature>
<feature type="transmembrane region" description="Helical" evidence="10">
    <location>
        <begin position="267"/>
        <end position="287"/>
    </location>
</feature>
<name>A0A319CLG3_9EURO</name>
<keyword evidence="4 10" id="KW-0812">Transmembrane</keyword>
<dbReference type="Proteomes" id="UP000248340">
    <property type="component" value="Unassembled WGS sequence"/>
</dbReference>
<evidence type="ECO:0000256" key="6">
    <source>
        <dbReference type="ARBA" id="ARBA00022989"/>
    </source>
</evidence>
<feature type="domain" description="K+ potassium transporter integral membrane" evidence="11">
    <location>
        <begin position="77"/>
        <end position="562"/>
    </location>
</feature>
<feature type="transmembrane region" description="Helical" evidence="10">
    <location>
        <begin position="436"/>
        <end position="456"/>
    </location>
</feature>
<dbReference type="InterPro" id="IPR053952">
    <property type="entry name" value="K_trans_C"/>
</dbReference>
<accession>A0A319CLG3</accession>
<evidence type="ECO:0000259" key="12">
    <source>
        <dbReference type="Pfam" id="PF22776"/>
    </source>
</evidence>
<keyword evidence="14" id="KW-1185">Reference proteome</keyword>
<dbReference type="PANTHER" id="PTHR30540:SF83">
    <property type="entry name" value="K+ POTASSIUM TRANSPORTER"/>
    <property type="match status" value="1"/>
</dbReference>
<evidence type="ECO:0000256" key="4">
    <source>
        <dbReference type="ARBA" id="ARBA00022692"/>
    </source>
</evidence>
<gene>
    <name evidence="13" type="ORF">BO82DRAFT_359283</name>
</gene>
<dbReference type="GO" id="GO:0015079">
    <property type="term" value="F:potassium ion transmembrane transporter activity"/>
    <property type="evidence" value="ECO:0007669"/>
    <property type="project" value="InterPro"/>
</dbReference>
<feature type="transmembrane region" description="Helical" evidence="10">
    <location>
        <begin position="494"/>
        <end position="515"/>
    </location>
</feature>
<feature type="transmembrane region" description="Helical" evidence="10">
    <location>
        <begin position="236"/>
        <end position="255"/>
    </location>
</feature>
<keyword evidence="7" id="KW-0406">Ion transport</keyword>
<feature type="transmembrane region" description="Helical" evidence="10">
    <location>
        <begin position="521"/>
        <end position="539"/>
    </location>
</feature>
<comment type="subcellular location">
    <subcellularLocation>
        <location evidence="1">Membrane</location>
        <topology evidence="1">Multi-pass membrane protein</topology>
    </subcellularLocation>
</comment>
<dbReference type="GO" id="GO:0016020">
    <property type="term" value="C:membrane"/>
    <property type="evidence" value="ECO:0007669"/>
    <property type="project" value="UniProtKB-SubCell"/>
</dbReference>
<feature type="transmembrane region" description="Helical" evidence="10">
    <location>
        <begin position="74"/>
        <end position="98"/>
    </location>
</feature>
<feature type="transmembrane region" description="Helical" evidence="10">
    <location>
        <begin position="462"/>
        <end position="487"/>
    </location>
</feature>
<feature type="transmembrane region" description="Helical" evidence="10">
    <location>
        <begin position="110"/>
        <end position="131"/>
    </location>
</feature>
<keyword evidence="2" id="KW-0813">Transport</keyword>
<evidence type="ECO:0000256" key="2">
    <source>
        <dbReference type="ARBA" id="ARBA00022448"/>
    </source>
</evidence>
<dbReference type="AlphaFoldDB" id="A0A319CLG3"/>
<keyword evidence="6 10" id="KW-1133">Transmembrane helix</keyword>
<dbReference type="RefSeq" id="XP_025486458.1">
    <property type="nucleotide sequence ID" value="XM_025636539.1"/>
</dbReference>
<proteinExistence type="predicted"/>
<dbReference type="STRING" id="1448315.A0A319CLG3"/>
<sequence>MDSESEAEKAPTVGEKVYKEPSQPYDTIYNVRPWNNCLNQAERKSNTVEEHDDDPGLRKPGDYKQKQVFKGRMLLWLAYQSIGVIYGDIGTSPLYVYSSTFSAPPSRDDLIGVLSIIIWSLILMVTVKYIFIVLHADNDGEGGTFSTYSLLSRYMNITHRDPREASLVQMKRHLSNDLERASRYARHSLETSKFARHLLKVVGVLAVTMVLADGLLTPAQSVLGAVQGIEIVSPNISKGTVIGVTDAILVVLFLIQPLGITKMTFAFAPIVIIWLGFNAVFGIYNLVHYDAGVFIAFSPGYAFKFLVRHGESGWRMLSGTLLAFTGVEALFADLGAFSRKAIQISWLCYTFPCLLLAYIGQAAYISVHPEAYSNPFYKAAPPGTIYPALIIAILAAIVASQAIITATFQLLAQVMKLSYFPQIKVVHTSDVFHGQLYIPIVNWLLMVGTILVASIYNNTTSLGNAYGVCVIFVTFFDTCMVSMVAIFVWRISPFIVFLPWLAIACFDAAYLSSALTKVPTGAWFTLALATILALVFLLWRFGKEQQWFAEAEDRFPTSHFVTKDPDGRMRLTDRFNGVPLSTNPGVGIFFDKAGETTPIVFSQFVLKLTSMPEVIVFFHLRPLETPSVPVEDRYTVSRLAIPDCYRLVVRYGYNDEILTPNLASTITDQVRRYLIDNGHSMELDGVAMSGHRSPSTESQGESRSEAAQSSSLVRYNDSLNKLERACAHNILYITGKEQMRIKKGTNLFRGLVLWIFLWIRDNTRAKIASLGLEAERVIEVGFLKDI</sequence>
<dbReference type="OrthoDB" id="504708at2759"/>
<evidence type="ECO:0000256" key="8">
    <source>
        <dbReference type="ARBA" id="ARBA00023136"/>
    </source>
</evidence>
<keyword evidence="3" id="KW-0633">Potassium transport</keyword>
<dbReference type="GeneID" id="37139280"/>
<feature type="transmembrane region" description="Helical" evidence="10">
    <location>
        <begin position="198"/>
        <end position="216"/>
    </location>
</feature>
<dbReference type="Pfam" id="PF02705">
    <property type="entry name" value="K_trans"/>
    <property type="match status" value="1"/>
</dbReference>
<evidence type="ECO:0000256" key="10">
    <source>
        <dbReference type="SAM" id="Phobius"/>
    </source>
</evidence>
<feature type="transmembrane region" description="Helical" evidence="10">
    <location>
        <begin position="344"/>
        <end position="365"/>
    </location>
</feature>
<evidence type="ECO:0000313" key="13">
    <source>
        <dbReference type="EMBL" id="PYH76258.1"/>
    </source>
</evidence>
<evidence type="ECO:0000313" key="14">
    <source>
        <dbReference type="Proteomes" id="UP000248340"/>
    </source>
</evidence>
<dbReference type="EMBL" id="KZ821762">
    <property type="protein sequence ID" value="PYH76258.1"/>
    <property type="molecule type" value="Genomic_DNA"/>
</dbReference>
<feature type="domain" description="K+ potassium transporter C-terminal" evidence="12">
    <location>
        <begin position="584"/>
        <end position="782"/>
    </location>
</feature>
<evidence type="ECO:0000259" key="11">
    <source>
        <dbReference type="Pfam" id="PF02705"/>
    </source>
</evidence>
<evidence type="ECO:0000256" key="5">
    <source>
        <dbReference type="ARBA" id="ARBA00022958"/>
    </source>
</evidence>
<keyword evidence="5" id="KW-0630">Potassium</keyword>
<protein>
    <submittedName>
        <fullName evidence="13">Potassium transporter 5</fullName>
    </submittedName>
</protein>
<evidence type="ECO:0000256" key="9">
    <source>
        <dbReference type="SAM" id="MobiDB-lite"/>
    </source>
</evidence>
<keyword evidence="8 10" id="KW-0472">Membrane</keyword>
<feature type="compositionally biased region" description="Polar residues" evidence="9">
    <location>
        <begin position="692"/>
        <end position="710"/>
    </location>
</feature>
<evidence type="ECO:0000256" key="1">
    <source>
        <dbReference type="ARBA" id="ARBA00004141"/>
    </source>
</evidence>
<dbReference type="Pfam" id="PF22776">
    <property type="entry name" value="K_trans_C"/>
    <property type="match status" value="1"/>
</dbReference>
<dbReference type="InterPro" id="IPR003855">
    <property type="entry name" value="K+_transporter"/>
</dbReference>
<dbReference type="NCBIfam" id="TIGR00794">
    <property type="entry name" value="kup"/>
    <property type="match status" value="1"/>
</dbReference>
<reference evidence="13 14" key="1">
    <citation type="submission" date="2016-12" db="EMBL/GenBank/DDBJ databases">
        <title>The genomes of Aspergillus section Nigri reveals drivers in fungal speciation.</title>
        <authorList>
            <consortium name="DOE Joint Genome Institute"/>
            <person name="Vesth T.C."/>
            <person name="Nybo J."/>
            <person name="Theobald S."/>
            <person name="Brandl J."/>
            <person name="Frisvad J.C."/>
            <person name="Nielsen K.F."/>
            <person name="Lyhne E.K."/>
            <person name="Kogle M.E."/>
            <person name="Kuo A."/>
            <person name="Riley R."/>
            <person name="Clum A."/>
            <person name="Nolan M."/>
            <person name="Lipzen A."/>
            <person name="Salamov A."/>
            <person name="Henrissat B."/>
            <person name="Wiebenga A."/>
            <person name="De Vries R.P."/>
            <person name="Grigoriev I.V."/>
            <person name="Mortensen U.H."/>
            <person name="Andersen M.R."/>
            <person name="Baker S.E."/>
        </authorList>
    </citation>
    <scope>NUCLEOTIDE SEQUENCE [LARGE SCALE GENOMIC DNA]</scope>
    <source>
        <strain evidence="13 14">CBS 121591</strain>
    </source>
</reference>
<feature type="transmembrane region" description="Helical" evidence="10">
    <location>
        <begin position="385"/>
        <end position="415"/>
    </location>
</feature>
<dbReference type="InterPro" id="IPR053951">
    <property type="entry name" value="K_trans_N"/>
</dbReference>
<dbReference type="PANTHER" id="PTHR30540">
    <property type="entry name" value="OSMOTIC STRESS POTASSIUM TRANSPORTER"/>
    <property type="match status" value="1"/>
</dbReference>
<feature type="transmembrane region" description="Helical" evidence="10">
    <location>
        <begin position="313"/>
        <end position="332"/>
    </location>
</feature>
<evidence type="ECO:0000256" key="3">
    <source>
        <dbReference type="ARBA" id="ARBA00022538"/>
    </source>
</evidence>